<reference evidence="4 5" key="1">
    <citation type="submission" date="2012-06" db="EMBL/GenBank/DDBJ databases">
        <title>Draft Genome Sequence of Lactobacillus hominis Strain CRBIP 24.179T, isolated from human intestine.</title>
        <authorList>
            <person name="Cousin S."/>
            <person name="Ma L."/>
            <person name="Bizet C."/>
            <person name="Loux V."/>
            <person name="Bouchier C."/>
            <person name="Clermont D."/>
            <person name="Creno S."/>
        </authorList>
    </citation>
    <scope>NUCLEOTIDE SEQUENCE [LARGE SCALE GENOMIC DNA]</scope>
    <source>
        <strain evidence="5">CRBIP 24.179T</strain>
    </source>
</reference>
<protein>
    <submittedName>
        <fullName evidence="4">Lysin</fullName>
    </submittedName>
</protein>
<dbReference type="SMART" id="SM00641">
    <property type="entry name" value="Glyco_25"/>
    <property type="match status" value="2"/>
</dbReference>
<keyword evidence="5" id="KW-1185">Reference proteome</keyword>
<dbReference type="GO" id="GO:0016052">
    <property type="term" value="P:carbohydrate catabolic process"/>
    <property type="evidence" value="ECO:0007669"/>
    <property type="project" value="TreeGrafter"/>
</dbReference>
<dbReference type="STRING" id="1423758.FC41_GL001042"/>
<accession>I7JUV6</accession>
<dbReference type="GO" id="GO:0009253">
    <property type="term" value="P:peptidoglycan catabolic process"/>
    <property type="evidence" value="ECO:0007669"/>
    <property type="project" value="InterPro"/>
</dbReference>
<evidence type="ECO:0000313" key="4">
    <source>
        <dbReference type="EMBL" id="CCI81751.1"/>
    </source>
</evidence>
<dbReference type="Proteomes" id="UP000009320">
    <property type="component" value="Unassembled WGS sequence"/>
</dbReference>
<dbReference type="RefSeq" id="WP_008470627.1">
    <property type="nucleotide sequence ID" value="NZ_AYZP01000002.1"/>
</dbReference>
<dbReference type="eggNOG" id="COG3757">
    <property type="taxonomic scope" value="Bacteria"/>
</dbReference>
<gene>
    <name evidence="4" type="ORF">BN55_00150</name>
</gene>
<dbReference type="PROSITE" id="PS51904">
    <property type="entry name" value="GLYCOSYL_HYDROL_F25_2"/>
    <property type="match status" value="1"/>
</dbReference>
<comment type="caution">
    <text evidence="4">The sequence shown here is derived from an EMBL/GenBank/DDBJ whole genome shotgun (WGS) entry which is preliminary data.</text>
</comment>
<dbReference type="OrthoDB" id="2327954at2"/>
<dbReference type="CDD" id="cd06415">
    <property type="entry name" value="GH25_Cpl1-like"/>
    <property type="match status" value="1"/>
</dbReference>
<dbReference type="Gene3D" id="3.20.20.80">
    <property type="entry name" value="Glycosidases"/>
    <property type="match status" value="1"/>
</dbReference>
<dbReference type="AlphaFoldDB" id="I7JUV6"/>
<dbReference type="PANTHER" id="PTHR34135">
    <property type="entry name" value="LYSOZYME"/>
    <property type="match status" value="1"/>
</dbReference>
<keyword evidence="3" id="KW-0326">Glycosidase</keyword>
<dbReference type="PATRIC" id="fig|1423758.3.peg.1053"/>
<proteinExistence type="inferred from homology"/>
<dbReference type="InterPro" id="IPR018077">
    <property type="entry name" value="Glyco_hydro_fam25_subgr"/>
</dbReference>
<dbReference type="GO" id="GO:0016998">
    <property type="term" value="P:cell wall macromolecule catabolic process"/>
    <property type="evidence" value="ECO:0007669"/>
    <property type="project" value="InterPro"/>
</dbReference>
<dbReference type="EMBL" id="CAKE01000009">
    <property type="protein sequence ID" value="CCI81751.1"/>
    <property type="molecule type" value="Genomic_DNA"/>
</dbReference>
<dbReference type="Pfam" id="PF01183">
    <property type="entry name" value="Glyco_hydro_25"/>
    <property type="match status" value="1"/>
</dbReference>
<dbReference type="SUPFAM" id="SSF51445">
    <property type="entry name" value="(Trans)glycosidases"/>
    <property type="match status" value="1"/>
</dbReference>
<dbReference type="GeneID" id="82846990"/>
<evidence type="ECO:0000256" key="3">
    <source>
        <dbReference type="ARBA" id="ARBA00023295"/>
    </source>
</evidence>
<dbReference type="GO" id="GO:0003796">
    <property type="term" value="F:lysozyme activity"/>
    <property type="evidence" value="ECO:0007669"/>
    <property type="project" value="InterPro"/>
</dbReference>
<sequence>MQKNTYGVDVSSFQSTNLGSYAVNGAKFAFIKLTQATNYKNPNGSGQIASAKANGIEANGYFYATFGNNANSAVLEAQYAVATAKAWGLPAGSYIATDWEEGSGNYTGGSAQANTSAILASMDVISRAGYKPMLYSGAYLLKNAVFTSQIISKYPNSLWVAAYPNGNGVAVSSPNFGYFPSMDGVAIWQFTDKWRGMDVDGNIAVISTSNNSSSSVASNAQTNGEWHPEVKYNELGRFKITKPNGAKLYNNANLVLEASKDVRKCGETYKIFNASKGAVCAGTGQFFSQADGSTKINPLAVNASARVTCKVVEENVYTQNELKPSAGIKHLPKGSTWNVFGRKGKYLIVGSEKDGKYVDGDKCRVILW</sequence>
<dbReference type="InterPro" id="IPR002053">
    <property type="entry name" value="Glyco_hydro_25"/>
</dbReference>
<organism evidence="4 5">
    <name type="scientific">Lactobacillus hominis DSM 23910 = CRBIP 24.179</name>
    <dbReference type="NCBI Taxonomy" id="1423758"/>
    <lineage>
        <taxon>Bacteria</taxon>
        <taxon>Bacillati</taxon>
        <taxon>Bacillota</taxon>
        <taxon>Bacilli</taxon>
        <taxon>Lactobacillales</taxon>
        <taxon>Lactobacillaceae</taxon>
        <taxon>Lactobacillus</taxon>
    </lineage>
</organism>
<evidence type="ECO:0000313" key="5">
    <source>
        <dbReference type="Proteomes" id="UP000009320"/>
    </source>
</evidence>
<dbReference type="InterPro" id="IPR017853">
    <property type="entry name" value="GH"/>
</dbReference>
<evidence type="ECO:0000256" key="2">
    <source>
        <dbReference type="ARBA" id="ARBA00022801"/>
    </source>
</evidence>
<dbReference type="PANTHER" id="PTHR34135:SF2">
    <property type="entry name" value="LYSOZYME"/>
    <property type="match status" value="1"/>
</dbReference>
<comment type="similarity">
    <text evidence="1">Belongs to the glycosyl hydrolase 25 family.</text>
</comment>
<evidence type="ECO:0000256" key="1">
    <source>
        <dbReference type="ARBA" id="ARBA00010646"/>
    </source>
</evidence>
<name>I7JUV6_9LACO</name>
<keyword evidence="2" id="KW-0378">Hydrolase</keyword>